<accession>A0A9P8LCD6</accession>
<gene>
    <name evidence="1" type="ORF">GP486_003828</name>
</gene>
<name>A0A9P8LCD6_9PEZI</name>
<organism evidence="1 2">
    <name type="scientific">Trichoglossum hirsutum</name>
    <dbReference type="NCBI Taxonomy" id="265104"/>
    <lineage>
        <taxon>Eukaryota</taxon>
        <taxon>Fungi</taxon>
        <taxon>Dikarya</taxon>
        <taxon>Ascomycota</taxon>
        <taxon>Pezizomycotina</taxon>
        <taxon>Geoglossomycetes</taxon>
        <taxon>Geoglossales</taxon>
        <taxon>Geoglossaceae</taxon>
        <taxon>Trichoglossum</taxon>
    </lineage>
</organism>
<protein>
    <submittedName>
        <fullName evidence="1">Uncharacterized protein</fullName>
    </submittedName>
</protein>
<dbReference type="AlphaFoldDB" id="A0A9P8LCD6"/>
<dbReference type="EMBL" id="JAGHQM010000548">
    <property type="protein sequence ID" value="KAH0559656.1"/>
    <property type="molecule type" value="Genomic_DNA"/>
</dbReference>
<sequence length="386" mass="44598">MVLQLRETREREYPSIGLPPDMVGKEARYWTELLLVHSRASRVLRGDLDTFISREDQLSFKDEPLVLQFLLSIGHHIEVLLERALKELRREVRKHWNLRAKQQFLTELNGDLPSLRELFDVAEEELGHLWSFWLAVTEGRRDRLSKLMERGVPTSSPRTILIRLLLRVPAISEMVNDATLVDIGRHLDLQRSTPTFDSGRFAVSPRVADGMPAVFFICRHPTTDGSYEFYVGSSKANWGGLSAIGDIRRRDRDDRLDAYIPFAEEAYNALKKVEKEAEDSIPERGNTYEIRRQAIVKMRKESAFLGRTTETGQAFDKSMNPRQCCYVCQGMMGYRTPAVFEQQEIKTNLCQFDWDRRRGYAHSCAEIDVSLQCSINWEQNSKGARH</sequence>
<evidence type="ECO:0000313" key="1">
    <source>
        <dbReference type="EMBL" id="KAH0559656.1"/>
    </source>
</evidence>
<evidence type="ECO:0000313" key="2">
    <source>
        <dbReference type="Proteomes" id="UP000750711"/>
    </source>
</evidence>
<proteinExistence type="predicted"/>
<dbReference type="Proteomes" id="UP000750711">
    <property type="component" value="Unassembled WGS sequence"/>
</dbReference>
<reference evidence="1" key="1">
    <citation type="submission" date="2021-03" db="EMBL/GenBank/DDBJ databases">
        <title>Comparative genomics and phylogenomic investigation of the class Geoglossomycetes provide insights into ecological specialization and systematics.</title>
        <authorList>
            <person name="Melie T."/>
            <person name="Pirro S."/>
            <person name="Miller A.N."/>
            <person name="Quandt A."/>
        </authorList>
    </citation>
    <scope>NUCLEOTIDE SEQUENCE</scope>
    <source>
        <strain evidence="1">CAQ_001_2017</strain>
    </source>
</reference>
<keyword evidence="2" id="KW-1185">Reference proteome</keyword>
<comment type="caution">
    <text evidence="1">The sequence shown here is derived from an EMBL/GenBank/DDBJ whole genome shotgun (WGS) entry which is preliminary data.</text>
</comment>